<comment type="caution">
    <text evidence="1">The sequence shown here is derived from an EMBL/GenBank/DDBJ whole genome shotgun (WGS) entry which is preliminary data.</text>
</comment>
<protein>
    <submittedName>
        <fullName evidence="1">Uncharacterized protein</fullName>
    </submittedName>
</protein>
<proteinExistence type="predicted"/>
<dbReference type="AlphaFoldDB" id="A0A0F8YM85"/>
<accession>A0A0F8YM85</accession>
<sequence length="142" mass="14925">FMPSTTYDSSRVLLGGTDGFIRNLDWESENDDGTNFSSYIDIGPIPLAQIGSVGRLLSMEGVVAESSGDITWGVYPALTFEAAASATTASETGTWIAGLNALVRPVGRGQAFMLRLTGTAGEKWAFEGAAAEIASAGRRRIS</sequence>
<gene>
    <name evidence="1" type="ORF">LCGC14_3075950</name>
</gene>
<name>A0A0F8YM85_9ZZZZ</name>
<reference evidence="1" key="1">
    <citation type="journal article" date="2015" name="Nature">
        <title>Complex archaea that bridge the gap between prokaryotes and eukaryotes.</title>
        <authorList>
            <person name="Spang A."/>
            <person name="Saw J.H."/>
            <person name="Jorgensen S.L."/>
            <person name="Zaremba-Niedzwiedzka K."/>
            <person name="Martijn J."/>
            <person name="Lind A.E."/>
            <person name="van Eijk R."/>
            <person name="Schleper C."/>
            <person name="Guy L."/>
            <person name="Ettema T.J."/>
        </authorList>
    </citation>
    <scope>NUCLEOTIDE SEQUENCE</scope>
</reference>
<organism evidence="1">
    <name type="scientific">marine sediment metagenome</name>
    <dbReference type="NCBI Taxonomy" id="412755"/>
    <lineage>
        <taxon>unclassified sequences</taxon>
        <taxon>metagenomes</taxon>
        <taxon>ecological metagenomes</taxon>
    </lineage>
</organism>
<evidence type="ECO:0000313" key="1">
    <source>
        <dbReference type="EMBL" id="KKK55299.1"/>
    </source>
</evidence>
<feature type="non-terminal residue" evidence="1">
    <location>
        <position position="1"/>
    </location>
</feature>
<dbReference type="EMBL" id="LAZR01065565">
    <property type="protein sequence ID" value="KKK55299.1"/>
    <property type="molecule type" value="Genomic_DNA"/>
</dbReference>